<evidence type="ECO:0000256" key="2">
    <source>
        <dbReference type="SAM" id="SignalP"/>
    </source>
</evidence>
<feature type="compositionally biased region" description="Basic and acidic residues" evidence="1">
    <location>
        <begin position="41"/>
        <end position="54"/>
    </location>
</feature>
<organism evidence="3 4">
    <name type="scientific">Sparassis crispa</name>
    <dbReference type="NCBI Taxonomy" id="139825"/>
    <lineage>
        <taxon>Eukaryota</taxon>
        <taxon>Fungi</taxon>
        <taxon>Dikarya</taxon>
        <taxon>Basidiomycota</taxon>
        <taxon>Agaricomycotina</taxon>
        <taxon>Agaricomycetes</taxon>
        <taxon>Polyporales</taxon>
        <taxon>Sparassidaceae</taxon>
        <taxon>Sparassis</taxon>
    </lineage>
</organism>
<feature type="compositionally biased region" description="Low complexity" evidence="1">
    <location>
        <begin position="333"/>
        <end position="362"/>
    </location>
</feature>
<feature type="signal peptide" evidence="2">
    <location>
        <begin position="1"/>
        <end position="21"/>
    </location>
</feature>
<feature type="compositionally biased region" description="Polar residues" evidence="1">
    <location>
        <begin position="107"/>
        <end position="126"/>
    </location>
</feature>
<reference evidence="3 4" key="1">
    <citation type="journal article" date="2018" name="Sci. Rep.">
        <title>Genome sequence of the cauliflower mushroom Sparassis crispa (Hanabiratake) and its association with beneficial usage.</title>
        <authorList>
            <person name="Kiyama R."/>
            <person name="Furutani Y."/>
            <person name="Kawaguchi K."/>
            <person name="Nakanishi T."/>
        </authorList>
    </citation>
    <scope>NUCLEOTIDE SEQUENCE [LARGE SCALE GENOMIC DNA]</scope>
</reference>
<evidence type="ECO:0000313" key="3">
    <source>
        <dbReference type="EMBL" id="GBE78178.1"/>
    </source>
</evidence>
<dbReference type="GeneID" id="38775095"/>
<comment type="caution">
    <text evidence="3">The sequence shown here is derived from an EMBL/GenBank/DDBJ whole genome shotgun (WGS) entry which is preliminary data.</text>
</comment>
<keyword evidence="4" id="KW-1185">Reference proteome</keyword>
<feature type="region of interest" description="Disordered" evidence="1">
    <location>
        <begin position="192"/>
        <end position="377"/>
    </location>
</feature>
<dbReference type="AlphaFoldDB" id="A0A401G7Q4"/>
<accession>A0A401G7Q4</accession>
<sequence>MRSPVVTFSLFAAAAFTVTGASTPVGNANSLSANSGASDARGSRVYRDVQDSGRDLGLGVSDHGLSNPDLEVGEDHLGRRGVSRGYERPDDQHPRPERPARPPAPQLGNNYSGTCDGSSASGDSANNVDGSNAGYSIVTTGSLSGGVSCTENAVGASADSSDPNSGAAPAFGAPEAAIALKEPNVADVFDNANTSADTASPAGRVAESAGAPPTFGSYYATKPAKRTFGLPGIQARPKPALRRRNGITGSLSGLDQRVPGQRPAPSADDASPQTGDNENEDITSFADAVGAAGSAPPGDNAVFQDADSNQDGAPGQSIQGAGIPGIGDGQNPGGEANPGAPGSANGGTVSNSGNVNNDVESNTPGVGGLSRTGVAAV</sequence>
<name>A0A401G7Q4_9APHY</name>
<proteinExistence type="predicted"/>
<feature type="compositionally biased region" description="Low complexity" evidence="1">
    <location>
        <begin position="27"/>
        <end position="40"/>
    </location>
</feature>
<feature type="compositionally biased region" description="Basic and acidic residues" evidence="1">
    <location>
        <begin position="85"/>
        <end position="100"/>
    </location>
</feature>
<feature type="region of interest" description="Disordered" evidence="1">
    <location>
        <begin position="22"/>
        <end position="126"/>
    </location>
</feature>
<keyword evidence="2" id="KW-0732">Signal</keyword>
<gene>
    <name evidence="3" type="ORF">SCP_0110610</name>
</gene>
<dbReference type="InParanoid" id="A0A401G7Q4"/>
<evidence type="ECO:0000256" key="1">
    <source>
        <dbReference type="SAM" id="MobiDB-lite"/>
    </source>
</evidence>
<dbReference type="RefSeq" id="XP_027609091.1">
    <property type="nucleotide sequence ID" value="XM_027753290.1"/>
</dbReference>
<dbReference type="EMBL" id="BFAD01000001">
    <property type="protein sequence ID" value="GBE78178.1"/>
    <property type="molecule type" value="Genomic_DNA"/>
</dbReference>
<feature type="compositionally biased region" description="Gly residues" evidence="1">
    <location>
        <begin position="322"/>
        <end position="332"/>
    </location>
</feature>
<feature type="chain" id="PRO_5019253897" evidence="2">
    <location>
        <begin position="22"/>
        <end position="377"/>
    </location>
</feature>
<evidence type="ECO:0000313" key="4">
    <source>
        <dbReference type="Proteomes" id="UP000287166"/>
    </source>
</evidence>
<protein>
    <submittedName>
        <fullName evidence="3">Uncharacterized protein</fullName>
    </submittedName>
</protein>
<feature type="compositionally biased region" description="Polar residues" evidence="1">
    <location>
        <begin position="306"/>
        <end position="319"/>
    </location>
</feature>
<dbReference type="Proteomes" id="UP000287166">
    <property type="component" value="Unassembled WGS sequence"/>
</dbReference>